<organism evidence="3 4">
    <name type="scientific">Herbiconiux aconitum</name>
    <dbReference type="NCBI Taxonomy" id="2970913"/>
    <lineage>
        <taxon>Bacteria</taxon>
        <taxon>Bacillati</taxon>
        <taxon>Actinomycetota</taxon>
        <taxon>Actinomycetes</taxon>
        <taxon>Micrococcales</taxon>
        <taxon>Microbacteriaceae</taxon>
        <taxon>Herbiconiux</taxon>
    </lineage>
</organism>
<gene>
    <name evidence="3" type="ORF">N1027_07350</name>
</gene>
<evidence type="ECO:0000259" key="2">
    <source>
        <dbReference type="PROSITE" id="PS50943"/>
    </source>
</evidence>
<feature type="domain" description="HTH cro/C1-type" evidence="2">
    <location>
        <begin position="23"/>
        <end position="77"/>
    </location>
</feature>
<keyword evidence="1" id="KW-0238">DNA-binding</keyword>
<dbReference type="InterPro" id="IPR050807">
    <property type="entry name" value="TransReg_Diox_bact_type"/>
</dbReference>
<dbReference type="Gene3D" id="2.60.120.10">
    <property type="entry name" value="Jelly Rolls"/>
    <property type="match status" value="1"/>
</dbReference>
<dbReference type="InterPro" id="IPR013096">
    <property type="entry name" value="Cupin_2"/>
</dbReference>
<dbReference type="SMART" id="SM00530">
    <property type="entry name" value="HTH_XRE"/>
    <property type="match status" value="1"/>
</dbReference>
<dbReference type="SUPFAM" id="SSF51182">
    <property type="entry name" value="RmlC-like cupins"/>
    <property type="match status" value="1"/>
</dbReference>
<comment type="caution">
    <text evidence="3">The sequence shown here is derived from an EMBL/GenBank/DDBJ whole genome shotgun (WGS) entry which is preliminary data.</text>
</comment>
<reference evidence="3" key="1">
    <citation type="submission" date="2022-08" db="EMBL/GenBank/DDBJ databases">
        <authorList>
            <person name="Deng Y."/>
            <person name="Han X.-F."/>
            <person name="Zhang Y.-Q."/>
        </authorList>
    </citation>
    <scope>NUCLEOTIDE SEQUENCE</scope>
    <source>
        <strain evidence="3">CPCC 205763</strain>
    </source>
</reference>
<proteinExistence type="predicted"/>
<evidence type="ECO:0000256" key="1">
    <source>
        <dbReference type="ARBA" id="ARBA00023125"/>
    </source>
</evidence>
<sequence>MSETTADPTPAAESRGVRIGARLKAARLERDLTLAELAATTGISASTISRLEGGKRQPNLELLIPLSAALEVTIDELVSDAVPDPRVRPRLSKRWGAEVEMLSREGSAMQTVRMVLHRRDEEPELRSHEGFEWLYVLDGRLRLRLGEHDIVLKPGEAAEFATRVPHWLGSADDQPVELIGIFSRDGERIHVRAQTEPDRRAGR</sequence>
<dbReference type="CDD" id="cd02209">
    <property type="entry name" value="cupin_XRE_C"/>
    <property type="match status" value="1"/>
</dbReference>
<dbReference type="Proteomes" id="UP001165584">
    <property type="component" value="Unassembled WGS sequence"/>
</dbReference>
<dbReference type="InterPro" id="IPR010982">
    <property type="entry name" value="Lambda_DNA-bd_dom_sf"/>
</dbReference>
<dbReference type="Pfam" id="PF01381">
    <property type="entry name" value="HTH_3"/>
    <property type="match status" value="1"/>
</dbReference>
<dbReference type="SUPFAM" id="SSF47413">
    <property type="entry name" value="lambda repressor-like DNA-binding domains"/>
    <property type="match status" value="1"/>
</dbReference>
<dbReference type="Pfam" id="PF07883">
    <property type="entry name" value="Cupin_2"/>
    <property type="match status" value="1"/>
</dbReference>
<dbReference type="InterPro" id="IPR014710">
    <property type="entry name" value="RmlC-like_jellyroll"/>
</dbReference>
<dbReference type="RefSeq" id="WP_259506585.1">
    <property type="nucleotide sequence ID" value="NZ_JANLCM010000001.1"/>
</dbReference>
<dbReference type="PANTHER" id="PTHR46797:SF1">
    <property type="entry name" value="METHYLPHOSPHONATE SYNTHASE"/>
    <property type="match status" value="1"/>
</dbReference>
<accession>A0ABT2GNZ9</accession>
<dbReference type="PROSITE" id="PS50943">
    <property type="entry name" value="HTH_CROC1"/>
    <property type="match status" value="1"/>
</dbReference>
<evidence type="ECO:0000313" key="3">
    <source>
        <dbReference type="EMBL" id="MCS5717950.1"/>
    </source>
</evidence>
<protein>
    <submittedName>
        <fullName evidence="3">XRE family transcriptional regulator</fullName>
    </submittedName>
</protein>
<name>A0ABT2GNZ9_9MICO</name>
<dbReference type="PANTHER" id="PTHR46797">
    <property type="entry name" value="HTH-TYPE TRANSCRIPTIONAL REGULATOR"/>
    <property type="match status" value="1"/>
</dbReference>
<dbReference type="InterPro" id="IPR011051">
    <property type="entry name" value="RmlC_Cupin_sf"/>
</dbReference>
<keyword evidence="4" id="KW-1185">Reference proteome</keyword>
<dbReference type="EMBL" id="JANLCM010000001">
    <property type="protein sequence ID" value="MCS5717950.1"/>
    <property type="molecule type" value="Genomic_DNA"/>
</dbReference>
<dbReference type="CDD" id="cd00093">
    <property type="entry name" value="HTH_XRE"/>
    <property type="match status" value="1"/>
</dbReference>
<dbReference type="Gene3D" id="1.10.260.40">
    <property type="entry name" value="lambda repressor-like DNA-binding domains"/>
    <property type="match status" value="1"/>
</dbReference>
<evidence type="ECO:0000313" key="4">
    <source>
        <dbReference type="Proteomes" id="UP001165584"/>
    </source>
</evidence>
<dbReference type="InterPro" id="IPR001387">
    <property type="entry name" value="Cro/C1-type_HTH"/>
</dbReference>